<dbReference type="AlphaFoldDB" id="A0A0B1RUB6"/>
<accession>A0A0B1RUB6</accession>
<dbReference type="EMBL" id="KN611898">
    <property type="protein sequence ID" value="KHJ76294.1"/>
    <property type="molecule type" value="Genomic_DNA"/>
</dbReference>
<gene>
    <name evidence="1" type="ORF">OESDEN_24086</name>
</gene>
<keyword evidence="2" id="KW-1185">Reference proteome</keyword>
<protein>
    <submittedName>
        <fullName evidence="1">Uncharacterized protein</fullName>
    </submittedName>
</protein>
<reference evidence="1 2" key="1">
    <citation type="submission" date="2014-03" db="EMBL/GenBank/DDBJ databases">
        <title>Draft genome of the hookworm Oesophagostomum dentatum.</title>
        <authorList>
            <person name="Mitreva M."/>
        </authorList>
    </citation>
    <scope>NUCLEOTIDE SEQUENCE [LARGE SCALE GENOMIC DNA]</scope>
    <source>
        <strain evidence="1 2">OD-Hann</strain>
    </source>
</reference>
<dbReference type="Proteomes" id="UP000053660">
    <property type="component" value="Unassembled WGS sequence"/>
</dbReference>
<evidence type="ECO:0000313" key="2">
    <source>
        <dbReference type="Proteomes" id="UP000053660"/>
    </source>
</evidence>
<sequence length="56" mass="6577">MQACWLCYCLNDVDFQRTCLLLCRSKLCEARSSLWIVWRKRAGSNDRPDLGFVPTH</sequence>
<proteinExistence type="predicted"/>
<name>A0A0B1RUB6_OESDE</name>
<evidence type="ECO:0000313" key="1">
    <source>
        <dbReference type="EMBL" id="KHJ76294.1"/>
    </source>
</evidence>
<organism evidence="1 2">
    <name type="scientific">Oesophagostomum dentatum</name>
    <name type="common">Nodular worm</name>
    <dbReference type="NCBI Taxonomy" id="61180"/>
    <lineage>
        <taxon>Eukaryota</taxon>
        <taxon>Metazoa</taxon>
        <taxon>Ecdysozoa</taxon>
        <taxon>Nematoda</taxon>
        <taxon>Chromadorea</taxon>
        <taxon>Rhabditida</taxon>
        <taxon>Rhabditina</taxon>
        <taxon>Rhabditomorpha</taxon>
        <taxon>Strongyloidea</taxon>
        <taxon>Strongylidae</taxon>
        <taxon>Oesophagostomum</taxon>
    </lineage>
</organism>